<sequence>MPTVDDRVLEGFMHNLSKSTDTEIHGYLQDARFLHASRMLGDCKLNHKLISALVERL</sequence>
<dbReference type="OrthoDB" id="10374007at2759"/>
<reference evidence="1 2" key="1">
    <citation type="journal article" date="2021" name="Plant Biotechnol. J.">
        <title>Multi-omics assisted identification of the key and species-specific regulatory components of drought-tolerant mechanisms in Gossypium stocksii.</title>
        <authorList>
            <person name="Yu D."/>
            <person name="Ke L."/>
            <person name="Zhang D."/>
            <person name="Wu Y."/>
            <person name="Sun Y."/>
            <person name="Mei J."/>
            <person name="Sun J."/>
            <person name="Sun Y."/>
        </authorList>
    </citation>
    <scope>NUCLEOTIDE SEQUENCE [LARGE SCALE GENOMIC DNA]</scope>
    <source>
        <strain evidence="2">cv. E1</strain>
        <tissue evidence="1">Leaf</tissue>
    </source>
</reference>
<dbReference type="AlphaFoldDB" id="A0A9D3ZSY6"/>
<gene>
    <name evidence="1" type="ORF">J1N35_028837</name>
</gene>
<dbReference type="EMBL" id="JAIQCV010000009">
    <property type="protein sequence ID" value="KAH1063850.1"/>
    <property type="molecule type" value="Genomic_DNA"/>
</dbReference>
<dbReference type="Proteomes" id="UP000828251">
    <property type="component" value="Unassembled WGS sequence"/>
</dbReference>
<comment type="caution">
    <text evidence="1">The sequence shown here is derived from an EMBL/GenBank/DDBJ whole genome shotgun (WGS) entry which is preliminary data.</text>
</comment>
<name>A0A9D3ZSY6_9ROSI</name>
<proteinExistence type="predicted"/>
<accession>A0A9D3ZSY6</accession>
<keyword evidence="2" id="KW-1185">Reference proteome</keyword>
<evidence type="ECO:0000313" key="2">
    <source>
        <dbReference type="Proteomes" id="UP000828251"/>
    </source>
</evidence>
<organism evidence="1 2">
    <name type="scientific">Gossypium stocksii</name>
    <dbReference type="NCBI Taxonomy" id="47602"/>
    <lineage>
        <taxon>Eukaryota</taxon>
        <taxon>Viridiplantae</taxon>
        <taxon>Streptophyta</taxon>
        <taxon>Embryophyta</taxon>
        <taxon>Tracheophyta</taxon>
        <taxon>Spermatophyta</taxon>
        <taxon>Magnoliopsida</taxon>
        <taxon>eudicotyledons</taxon>
        <taxon>Gunneridae</taxon>
        <taxon>Pentapetalae</taxon>
        <taxon>rosids</taxon>
        <taxon>malvids</taxon>
        <taxon>Malvales</taxon>
        <taxon>Malvaceae</taxon>
        <taxon>Malvoideae</taxon>
        <taxon>Gossypium</taxon>
    </lineage>
</organism>
<evidence type="ECO:0000313" key="1">
    <source>
        <dbReference type="EMBL" id="KAH1063850.1"/>
    </source>
</evidence>
<protein>
    <submittedName>
        <fullName evidence="1">Uncharacterized protein</fullName>
    </submittedName>
</protein>